<accession>A0ABR6DET7</accession>
<dbReference type="EMBL" id="JACJIM010000005">
    <property type="protein sequence ID" value="MBA9064317.1"/>
    <property type="molecule type" value="Genomic_DNA"/>
</dbReference>
<dbReference type="RefSeq" id="WP_132252722.1">
    <property type="nucleotide sequence ID" value="NZ_JACJIM010000005.1"/>
</dbReference>
<evidence type="ECO:0000313" key="2">
    <source>
        <dbReference type="EMBL" id="MBA9064317.1"/>
    </source>
</evidence>
<comment type="caution">
    <text evidence="2">The sequence shown here is derived from an EMBL/GenBank/DDBJ whole genome shotgun (WGS) entry which is preliminary data.</text>
</comment>
<dbReference type="Proteomes" id="UP000565455">
    <property type="component" value="Unassembled WGS sequence"/>
</dbReference>
<sequence>MMNRTKPNRVSLAPRPRVASPGTGRPGRSGSARRARAGTSSSRARAGRGHVARNVPPTATPRWEANPYEAFYALSADGVGLLDPGFDDWDLDPCVLVGLAPNRGDEREDS</sequence>
<evidence type="ECO:0000256" key="1">
    <source>
        <dbReference type="SAM" id="MobiDB-lite"/>
    </source>
</evidence>
<name>A0ABR6DET7_9HYPH</name>
<protein>
    <submittedName>
        <fullName evidence="2">Uncharacterized protein</fullName>
    </submittedName>
</protein>
<proteinExistence type="predicted"/>
<keyword evidence="3" id="KW-1185">Reference proteome</keyword>
<reference evidence="2 3" key="1">
    <citation type="submission" date="2020-08" db="EMBL/GenBank/DDBJ databases">
        <title>Genomic Encyclopedia of Type Strains, Phase IV (KMG-IV): sequencing the most valuable type-strain genomes for metagenomic binning, comparative biology and taxonomic classification.</title>
        <authorList>
            <person name="Goeker M."/>
        </authorList>
    </citation>
    <scope>NUCLEOTIDE SEQUENCE [LARGE SCALE GENOMIC DNA]</scope>
    <source>
        <strain evidence="2 3">DSM 5686</strain>
    </source>
</reference>
<gene>
    <name evidence="2" type="ORF">GGQ91_003718</name>
</gene>
<dbReference type="GeneID" id="96607296"/>
<evidence type="ECO:0000313" key="3">
    <source>
        <dbReference type="Proteomes" id="UP000565455"/>
    </source>
</evidence>
<feature type="region of interest" description="Disordered" evidence="1">
    <location>
        <begin position="1"/>
        <end position="62"/>
    </location>
</feature>
<organism evidence="2 3">
    <name type="scientific">Methylobacterium fujisawaense</name>
    <dbReference type="NCBI Taxonomy" id="107400"/>
    <lineage>
        <taxon>Bacteria</taxon>
        <taxon>Pseudomonadati</taxon>
        <taxon>Pseudomonadota</taxon>
        <taxon>Alphaproteobacteria</taxon>
        <taxon>Hyphomicrobiales</taxon>
        <taxon>Methylobacteriaceae</taxon>
        <taxon>Methylobacterium</taxon>
    </lineage>
</organism>
<feature type="compositionally biased region" description="Low complexity" evidence="1">
    <location>
        <begin position="19"/>
        <end position="30"/>
    </location>
</feature>